<name>A0A382SV44_9ZZZZ</name>
<accession>A0A382SV44</accession>
<organism evidence="1">
    <name type="scientific">marine metagenome</name>
    <dbReference type="NCBI Taxonomy" id="408172"/>
    <lineage>
        <taxon>unclassified sequences</taxon>
        <taxon>metagenomes</taxon>
        <taxon>ecological metagenomes</taxon>
    </lineage>
</organism>
<gene>
    <name evidence="1" type="ORF">METZ01_LOCUS366620</name>
</gene>
<protein>
    <submittedName>
        <fullName evidence="1">Uncharacterized protein</fullName>
    </submittedName>
</protein>
<dbReference type="InterPro" id="IPR019734">
    <property type="entry name" value="TPR_rpt"/>
</dbReference>
<dbReference type="InterPro" id="IPR011990">
    <property type="entry name" value="TPR-like_helical_dom_sf"/>
</dbReference>
<sequence>LEIINKGLSVDTYNPSLNYIAGIIYKATHDNLNAKETFGWAARSIKYRSNAFSQMGDIFLKEKQYGKAIMYANKALKFNSENIPAMEILAIAYRKNNNISAATTSLEKIYDLDPLHHIIPYEKYLTITNYENRELVINSHRSELAYQTYLELAISYYNRGLIDEAIKLLELGPNESINKIWESFLIKDKDKLKTVVQSSLVDFVFPFRRETIEVLKWADSIISDWKITYFLGLNLWGKNRIDETIEKFISLQNVPNHSTFYLSRAHLLKNVKQIDPLKDLKKAYTLDASNWRVARALANYYMSKEKN</sequence>
<proteinExistence type="predicted"/>
<dbReference type="SMART" id="SM00028">
    <property type="entry name" value="TPR"/>
    <property type="match status" value="3"/>
</dbReference>
<dbReference type="Pfam" id="PF13181">
    <property type="entry name" value="TPR_8"/>
    <property type="match status" value="1"/>
</dbReference>
<dbReference type="PANTHER" id="PTHR12558">
    <property type="entry name" value="CELL DIVISION CYCLE 16,23,27"/>
    <property type="match status" value="1"/>
</dbReference>
<evidence type="ECO:0000313" key="1">
    <source>
        <dbReference type="EMBL" id="SVD13766.1"/>
    </source>
</evidence>
<dbReference type="PANTHER" id="PTHR12558:SF13">
    <property type="entry name" value="CELL DIVISION CYCLE PROTEIN 27 HOMOLOG"/>
    <property type="match status" value="1"/>
</dbReference>
<feature type="non-terminal residue" evidence="1">
    <location>
        <position position="307"/>
    </location>
</feature>
<reference evidence="1" key="1">
    <citation type="submission" date="2018-05" db="EMBL/GenBank/DDBJ databases">
        <authorList>
            <person name="Lanie J.A."/>
            <person name="Ng W.-L."/>
            <person name="Kazmierczak K.M."/>
            <person name="Andrzejewski T.M."/>
            <person name="Davidsen T.M."/>
            <person name="Wayne K.J."/>
            <person name="Tettelin H."/>
            <person name="Glass J.I."/>
            <person name="Rusch D."/>
            <person name="Podicherti R."/>
            <person name="Tsui H.-C.T."/>
            <person name="Winkler M.E."/>
        </authorList>
    </citation>
    <scope>NUCLEOTIDE SEQUENCE</scope>
</reference>
<feature type="non-terminal residue" evidence="1">
    <location>
        <position position="1"/>
    </location>
</feature>
<dbReference type="PROSITE" id="PS50005">
    <property type="entry name" value="TPR"/>
    <property type="match status" value="1"/>
</dbReference>
<dbReference type="Gene3D" id="1.25.40.10">
    <property type="entry name" value="Tetratricopeptide repeat domain"/>
    <property type="match status" value="2"/>
</dbReference>
<dbReference type="EMBL" id="UINC01131826">
    <property type="protein sequence ID" value="SVD13766.1"/>
    <property type="molecule type" value="Genomic_DNA"/>
</dbReference>
<dbReference type="SUPFAM" id="SSF48452">
    <property type="entry name" value="TPR-like"/>
    <property type="match status" value="1"/>
</dbReference>
<dbReference type="AlphaFoldDB" id="A0A382SV44"/>